<dbReference type="CDD" id="cd00293">
    <property type="entry name" value="USP-like"/>
    <property type="match status" value="1"/>
</dbReference>
<proteinExistence type="inferred from homology"/>
<dbReference type="PRINTS" id="PR01438">
    <property type="entry name" value="UNVRSLSTRESS"/>
</dbReference>
<dbReference type="Gene3D" id="3.40.50.620">
    <property type="entry name" value="HUPs"/>
    <property type="match status" value="1"/>
</dbReference>
<accession>A0A6J4J8C7</accession>
<comment type="similarity">
    <text evidence="1">Belongs to the universal stress protein A family.</text>
</comment>
<dbReference type="PANTHER" id="PTHR46268:SF6">
    <property type="entry name" value="UNIVERSAL STRESS PROTEIN UP12"/>
    <property type="match status" value="1"/>
</dbReference>
<name>A0A6J4J8C7_9BACT</name>
<evidence type="ECO:0000256" key="1">
    <source>
        <dbReference type="ARBA" id="ARBA00008791"/>
    </source>
</evidence>
<organism evidence="3">
    <name type="scientific">uncultured Armatimonadetes bacterium</name>
    <dbReference type="NCBI Taxonomy" id="157466"/>
    <lineage>
        <taxon>Bacteria</taxon>
        <taxon>Bacillati</taxon>
        <taxon>Armatimonadota</taxon>
        <taxon>environmental samples</taxon>
    </lineage>
</organism>
<dbReference type="PANTHER" id="PTHR46268">
    <property type="entry name" value="STRESS RESPONSE PROTEIN NHAX"/>
    <property type="match status" value="1"/>
</dbReference>
<evidence type="ECO:0000259" key="2">
    <source>
        <dbReference type="Pfam" id="PF00582"/>
    </source>
</evidence>
<protein>
    <submittedName>
        <fullName evidence="3">Universal stress protein family</fullName>
    </submittedName>
</protein>
<dbReference type="InterPro" id="IPR006015">
    <property type="entry name" value="Universal_stress_UspA"/>
</dbReference>
<sequence length="147" mass="15318">MFKRILLATDGSEFAERAAEAAAALAKKFDASLTTLHVFMVPVTGVSFATGEVIPVVDPATIDQWAREAAGAAEAGVARACGAAGVAYAFRQELGHPAETILRAAEEDRTDLIVLGSRGLSGIQGFLLGSVSARVSHHAHCSVMIVR</sequence>
<feature type="domain" description="UspA" evidence="2">
    <location>
        <begin position="1"/>
        <end position="147"/>
    </location>
</feature>
<gene>
    <name evidence="3" type="ORF">AVDCRST_MAG63-2913</name>
</gene>
<evidence type="ECO:0000313" key="3">
    <source>
        <dbReference type="EMBL" id="CAA9270697.1"/>
    </source>
</evidence>
<dbReference type="InterPro" id="IPR014729">
    <property type="entry name" value="Rossmann-like_a/b/a_fold"/>
</dbReference>
<dbReference type="InterPro" id="IPR006016">
    <property type="entry name" value="UspA"/>
</dbReference>
<dbReference type="AlphaFoldDB" id="A0A6J4J8C7"/>
<reference evidence="3" key="1">
    <citation type="submission" date="2020-02" db="EMBL/GenBank/DDBJ databases">
        <authorList>
            <person name="Meier V. D."/>
        </authorList>
    </citation>
    <scope>NUCLEOTIDE SEQUENCE</scope>
    <source>
        <strain evidence="3">AVDCRST_MAG63</strain>
    </source>
</reference>
<dbReference type="Pfam" id="PF00582">
    <property type="entry name" value="Usp"/>
    <property type="match status" value="1"/>
</dbReference>
<dbReference type="SUPFAM" id="SSF52402">
    <property type="entry name" value="Adenine nucleotide alpha hydrolases-like"/>
    <property type="match status" value="1"/>
</dbReference>
<dbReference type="EMBL" id="CADCTO010000381">
    <property type="protein sequence ID" value="CAA9270697.1"/>
    <property type="molecule type" value="Genomic_DNA"/>
</dbReference>